<dbReference type="CDD" id="cd08767">
    <property type="entry name" value="Cdt1_c"/>
    <property type="match status" value="1"/>
</dbReference>
<name>A0A396JP47_MEDTR</name>
<dbReference type="Gramene" id="rna3942">
    <property type="protein sequence ID" value="RHN80066.1"/>
    <property type="gene ID" value="gene3942"/>
</dbReference>
<dbReference type="CDD" id="cd08674">
    <property type="entry name" value="Cdt1_m"/>
    <property type="match status" value="1"/>
</dbReference>
<comment type="similarity">
    <text evidence="1">Belongs to the Cdt1 family.</text>
</comment>
<dbReference type="PANTHER" id="PTHR28637:SF1">
    <property type="entry name" value="DNA REPLICATION FACTOR CDT1"/>
    <property type="match status" value="1"/>
</dbReference>
<dbReference type="PANTHER" id="PTHR28637">
    <property type="entry name" value="DNA REPLICATION FACTOR CDT1"/>
    <property type="match status" value="1"/>
</dbReference>
<dbReference type="InterPro" id="IPR014939">
    <property type="entry name" value="CDT1_Gemini-bd-like"/>
</dbReference>
<dbReference type="GO" id="GO:0005634">
    <property type="term" value="C:nucleus"/>
    <property type="evidence" value="ECO:0007669"/>
    <property type="project" value="GOC"/>
</dbReference>
<dbReference type="InterPro" id="IPR036390">
    <property type="entry name" value="WH_DNA-bd_sf"/>
</dbReference>
<evidence type="ECO:0000256" key="3">
    <source>
        <dbReference type="SAM" id="MobiDB-lite"/>
    </source>
</evidence>
<evidence type="ECO:0000256" key="2">
    <source>
        <dbReference type="ARBA" id="ARBA00023306"/>
    </source>
</evidence>
<dbReference type="Pfam" id="PF16679">
    <property type="entry name" value="CDT1_C"/>
    <property type="match status" value="1"/>
</dbReference>
<dbReference type="AlphaFoldDB" id="A0A396JP47"/>
<dbReference type="GO" id="GO:0071163">
    <property type="term" value="P:DNA replication preinitiation complex assembly"/>
    <property type="evidence" value="ECO:0007669"/>
    <property type="project" value="InterPro"/>
</dbReference>
<dbReference type="SUPFAM" id="SSF46785">
    <property type="entry name" value="Winged helix' DNA-binding domain"/>
    <property type="match status" value="1"/>
</dbReference>
<feature type="domain" description="CDT1 Geminin-binding" evidence="4">
    <location>
        <begin position="107"/>
        <end position="239"/>
    </location>
</feature>
<feature type="compositionally biased region" description="Polar residues" evidence="3">
    <location>
        <begin position="1"/>
        <end position="14"/>
    </location>
</feature>
<feature type="compositionally biased region" description="Basic and acidic residues" evidence="3">
    <location>
        <begin position="492"/>
        <end position="502"/>
    </location>
</feature>
<keyword evidence="2" id="KW-0131">Cell cycle</keyword>
<dbReference type="SMART" id="SM01075">
    <property type="entry name" value="CDT1"/>
    <property type="match status" value="1"/>
</dbReference>
<evidence type="ECO:0000256" key="1">
    <source>
        <dbReference type="ARBA" id="ARBA00008356"/>
    </source>
</evidence>
<dbReference type="OrthoDB" id="341730at2759"/>
<sequence length="640" mass="71236">MKTSSETPSQSSHNTRSKKPNLRSSKSLFKDPIELTTKTPEKSLEKPPPMRTRNRGVALSISDIRKVAKGLQDQKKQSNETTSLKGKSARRQITLASPRKSSESSNLPEKYENLGEFFDSLDSSIRLLRLKGSMTSFNNIRPKIETLTDRRFTHAHLAQLKFILPEAIAIKKLLVFDERTSCMKPDLHVSINPDAVEFNAKLLSESGTMSLRKLFRVRLNEFWKSHPEGDEVPEEMLPEPFSRPKQDPLVHMMKPPSSFPAVKLSVARASSDIADNTDPANSESHVSVPAETSVEALNQKPAVASHMPQSFRRRFSQKLKENVQPLQSDSFQPSVVPVSESSLRINSTSEVPKISPPEFVVESSSSEAHPAIHGSSDCFTPSRVTLATPEFVVESSSSEAHPAIHGSSDCFTPSRVTLATPSKTIEYAESKDGSFKTVDAMSTPAKFVSTPARLMSATPALKPPKRSFMTPDDNSTSSPDKLVKRPPRSRSLKFDTPMKNENDAGGLSIDDDIFDILPDNLLHSIQEKERIAMEERDPAISQAKKRKKIIASLPKLFNMIHMMFHSINRSVITKEELMSKIISSHRDIVDRSEVEEQLHLLLELVPEWISEKAASSGDMLVSVNKMLNPESLRASLEEAK</sequence>
<dbReference type="GO" id="GO:0030174">
    <property type="term" value="P:regulation of DNA-templated DNA replication initiation"/>
    <property type="evidence" value="ECO:0007669"/>
    <property type="project" value="InterPro"/>
</dbReference>
<dbReference type="InterPro" id="IPR038090">
    <property type="entry name" value="Cdt1_C_WH_dom_sf"/>
</dbReference>
<protein>
    <submittedName>
        <fullName evidence="5">Putative winged helix-turn-helix DNA-binding domain, CDT1 Geminin-binding domain-containing protein</fullName>
    </submittedName>
</protein>
<feature type="region of interest" description="Disordered" evidence="3">
    <location>
        <begin position="1"/>
        <end position="108"/>
    </location>
</feature>
<dbReference type="InterPro" id="IPR045173">
    <property type="entry name" value="Cdt1"/>
</dbReference>
<proteinExistence type="inferred from homology"/>
<organism evidence="5">
    <name type="scientific">Medicago truncatula</name>
    <name type="common">Barrel medic</name>
    <name type="synonym">Medicago tribuloides</name>
    <dbReference type="NCBI Taxonomy" id="3880"/>
    <lineage>
        <taxon>Eukaryota</taxon>
        <taxon>Viridiplantae</taxon>
        <taxon>Streptophyta</taxon>
        <taxon>Embryophyta</taxon>
        <taxon>Tracheophyta</taxon>
        <taxon>Spermatophyta</taxon>
        <taxon>Magnoliopsida</taxon>
        <taxon>eudicotyledons</taxon>
        <taxon>Gunneridae</taxon>
        <taxon>Pentapetalae</taxon>
        <taxon>rosids</taxon>
        <taxon>fabids</taxon>
        <taxon>Fabales</taxon>
        <taxon>Fabaceae</taxon>
        <taxon>Papilionoideae</taxon>
        <taxon>50 kb inversion clade</taxon>
        <taxon>NPAAA clade</taxon>
        <taxon>Hologalegina</taxon>
        <taxon>IRL clade</taxon>
        <taxon>Trifolieae</taxon>
        <taxon>Medicago</taxon>
    </lineage>
</organism>
<keyword evidence="5" id="KW-0238">DNA-binding</keyword>
<comment type="caution">
    <text evidence="5">The sequence shown here is derived from an EMBL/GenBank/DDBJ whole genome shotgun (WGS) entry which is preliminary data.</text>
</comment>
<dbReference type="GO" id="GO:0003677">
    <property type="term" value="F:DNA binding"/>
    <property type="evidence" value="ECO:0007669"/>
    <property type="project" value="UniProtKB-KW"/>
</dbReference>
<gene>
    <name evidence="5" type="ORF">MtrunA17_Chr1g0184201</name>
</gene>
<evidence type="ECO:0000313" key="5">
    <source>
        <dbReference type="EMBL" id="RHN80066.1"/>
    </source>
</evidence>
<dbReference type="Proteomes" id="UP000265566">
    <property type="component" value="Chromosome 1"/>
</dbReference>
<feature type="compositionally biased region" description="Basic and acidic residues" evidence="3">
    <location>
        <begin position="28"/>
        <end position="45"/>
    </location>
</feature>
<dbReference type="Pfam" id="PF08839">
    <property type="entry name" value="CDT1"/>
    <property type="match status" value="1"/>
</dbReference>
<evidence type="ECO:0000259" key="4">
    <source>
        <dbReference type="SMART" id="SM01075"/>
    </source>
</evidence>
<dbReference type="FunFam" id="1.10.10.1420:FF:000003">
    <property type="entry name" value="CDT1-like protein a chloroplastic"/>
    <property type="match status" value="1"/>
</dbReference>
<feature type="region of interest" description="Disordered" evidence="3">
    <location>
        <begin position="456"/>
        <end position="506"/>
    </location>
</feature>
<dbReference type="Gene3D" id="1.10.10.1420">
    <property type="entry name" value="DNA replication factor Cdt1, C-terminal WH domain"/>
    <property type="match status" value="1"/>
</dbReference>
<accession>A0A396JP47</accession>
<reference evidence="5" key="1">
    <citation type="journal article" date="2018" name="Nat. Plants">
        <title>Whole-genome landscape of Medicago truncatula symbiotic genes.</title>
        <authorList>
            <person name="Pecrix Y."/>
            <person name="Gamas P."/>
            <person name="Carrere S."/>
        </authorList>
    </citation>
    <scope>NUCLEOTIDE SEQUENCE</scope>
    <source>
        <tissue evidence="5">Leaves</tissue>
    </source>
</reference>
<dbReference type="EMBL" id="PSQE01000001">
    <property type="protein sequence ID" value="RHN80066.1"/>
    <property type="molecule type" value="Genomic_DNA"/>
</dbReference>
<dbReference type="InterPro" id="IPR032054">
    <property type="entry name" value="Cdt1_C"/>
</dbReference>